<evidence type="ECO:0000313" key="3">
    <source>
        <dbReference type="EMBL" id="TSJ73228.1"/>
    </source>
</evidence>
<proteinExistence type="predicted"/>
<organism evidence="2 5">
    <name type="scientific">Algibacter amylolyticus</name>
    <dbReference type="NCBI Taxonomy" id="1608400"/>
    <lineage>
        <taxon>Bacteria</taxon>
        <taxon>Pseudomonadati</taxon>
        <taxon>Bacteroidota</taxon>
        <taxon>Flavobacteriia</taxon>
        <taxon>Flavobacteriales</taxon>
        <taxon>Flavobacteriaceae</taxon>
        <taxon>Algibacter</taxon>
    </lineage>
</organism>
<evidence type="ECO:0000313" key="5">
    <source>
        <dbReference type="Proteomes" id="UP000322315"/>
    </source>
</evidence>
<dbReference type="OrthoDB" id="638356at2"/>
<name>A0A5M7B367_9FLAO</name>
<evidence type="ECO:0008006" key="6">
    <source>
        <dbReference type="Google" id="ProtNLM"/>
    </source>
</evidence>
<evidence type="ECO:0000256" key="1">
    <source>
        <dbReference type="SAM" id="SignalP"/>
    </source>
</evidence>
<reference evidence="2 5" key="1">
    <citation type="journal article" date="2015" name="Int. J. Syst. Evol. Microbiol.">
        <title>Algibacter amylolyticus sp. nov., isolated from intertidal sediment.</title>
        <authorList>
            <person name="Zhang D.C."/>
            <person name="Wu J."/>
            <person name="Neuner K."/>
            <person name="Yao J."/>
            <person name="Margesin R."/>
        </authorList>
    </citation>
    <scope>NUCLEOTIDE SEQUENCE [LARGE SCALE GENOMIC DNA]</scope>
    <source>
        <strain evidence="2 5">RU-4-M-4</strain>
    </source>
</reference>
<feature type="chain" id="PRO_5024287365" description="Transporter" evidence="1">
    <location>
        <begin position="48"/>
        <end position="295"/>
    </location>
</feature>
<dbReference type="RefSeq" id="WP_144117872.1">
    <property type="nucleotide sequence ID" value="NZ_JACHGE010000008.1"/>
</dbReference>
<accession>A0A5M7B367</accession>
<dbReference type="Proteomes" id="UP000322315">
    <property type="component" value="Unassembled WGS sequence"/>
</dbReference>
<reference evidence="2" key="3">
    <citation type="submission" date="2019-09" db="EMBL/GenBank/DDBJ databases">
        <authorList>
            <person name="Zhang D.-C."/>
        </authorList>
    </citation>
    <scope>NUCLEOTIDE SEQUENCE</scope>
    <source>
        <strain evidence="2">RU-4-M-4</strain>
    </source>
</reference>
<feature type="signal peptide" evidence="1">
    <location>
        <begin position="1"/>
        <end position="47"/>
    </location>
</feature>
<protein>
    <recommendedName>
        <fullName evidence="6">Transporter</fullName>
    </recommendedName>
</protein>
<dbReference type="Proteomes" id="UP000315145">
    <property type="component" value="Unassembled WGS sequence"/>
</dbReference>
<dbReference type="EMBL" id="VWRS01000010">
    <property type="protein sequence ID" value="KAA5821944.1"/>
    <property type="molecule type" value="Genomic_DNA"/>
</dbReference>
<keyword evidence="4" id="KW-1185">Reference proteome</keyword>
<sequence>MKSPHQNKELNLSASVFNSRQSKCNKTRFIQLVCLCVLFLGFNTVTAQDENNNDDYKAFTAGAHIKNMHLWHGFVVHPGAMLATNLEYNSRDKKFTFGLWGGASLTTVDVVNKNTGENVGAHYQEFSLYTKYRFSDRFFIEAVTHNNYTGVEERGDVLHYWSYDKTQGYNFVDLNFGYNISPNTLLYFATILSGGSGDYEVQEDGSLEDSWTHYFEVTSKVWEKQDANLSLFVGGAWSFVTDKTFYTEGAGNLINVGATYGDKIKIGNHKLPIGVTAMWNPEKEKTVLQVDITIF</sequence>
<evidence type="ECO:0000313" key="4">
    <source>
        <dbReference type="Proteomes" id="UP000315145"/>
    </source>
</evidence>
<dbReference type="EMBL" id="VMBF01000010">
    <property type="protein sequence ID" value="TSJ73228.1"/>
    <property type="molecule type" value="Genomic_DNA"/>
</dbReference>
<comment type="caution">
    <text evidence="2">The sequence shown here is derived from an EMBL/GenBank/DDBJ whole genome shotgun (WGS) entry which is preliminary data.</text>
</comment>
<dbReference type="AlphaFoldDB" id="A0A5M7B367"/>
<gene>
    <name evidence="2" type="ORF">F2B50_15670</name>
    <name evidence="3" type="ORF">FPF71_15670</name>
</gene>
<keyword evidence="1" id="KW-0732">Signal</keyword>
<evidence type="ECO:0000313" key="2">
    <source>
        <dbReference type="EMBL" id="KAA5821944.1"/>
    </source>
</evidence>
<reference evidence="3 4" key="2">
    <citation type="submission" date="2019-07" db="EMBL/GenBank/DDBJ databases">
        <title>Algibacter marinivivus sp. nov., isolated from the surface of a marine red alga.</title>
        <authorList>
            <person name="Zhong X."/>
            <person name="Xu W."/>
            <person name="Zhang Y."/>
            <person name="Zhang Q."/>
            <person name="Du Z."/>
        </authorList>
    </citation>
    <scope>NUCLEOTIDE SEQUENCE [LARGE SCALE GENOMIC DNA]</scope>
    <source>
        <strain evidence="3 4">RU-4-M-4</strain>
    </source>
</reference>